<reference evidence="2 3" key="1">
    <citation type="submission" date="2020-04" db="EMBL/GenBank/DDBJ databases">
        <title>Flammeovirga sp. SR4, a novel species isolated from seawater.</title>
        <authorList>
            <person name="Wang X."/>
        </authorList>
    </citation>
    <scope>NUCLEOTIDE SEQUENCE [LARGE SCALE GENOMIC DNA]</scope>
    <source>
        <strain evidence="2 3">SR4</strain>
    </source>
</reference>
<name>A0A7X8SJT0_9BACT</name>
<dbReference type="Pfam" id="PF01841">
    <property type="entry name" value="Transglut_core"/>
    <property type="match status" value="1"/>
</dbReference>
<dbReference type="EMBL" id="JABAIL010000003">
    <property type="protein sequence ID" value="NLR91465.1"/>
    <property type="molecule type" value="Genomic_DNA"/>
</dbReference>
<dbReference type="Gene3D" id="3.10.620.30">
    <property type="match status" value="1"/>
</dbReference>
<evidence type="ECO:0000313" key="2">
    <source>
        <dbReference type="EMBL" id="NLR91465.1"/>
    </source>
</evidence>
<evidence type="ECO:0000259" key="1">
    <source>
        <dbReference type="SMART" id="SM00460"/>
    </source>
</evidence>
<dbReference type="Proteomes" id="UP000585050">
    <property type="component" value="Unassembled WGS sequence"/>
</dbReference>
<gene>
    <name evidence="2" type="ORF">HGP29_09625</name>
</gene>
<protein>
    <submittedName>
        <fullName evidence="2">Transglutaminase domain-containing protein</fullName>
    </submittedName>
</protein>
<proteinExistence type="predicted"/>
<comment type="caution">
    <text evidence="2">The sequence shown here is derived from an EMBL/GenBank/DDBJ whole genome shotgun (WGS) entry which is preliminary data.</text>
</comment>
<feature type="domain" description="Transglutaminase-like" evidence="1">
    <location>
        <begin position="72"/>
        <end position="146"/>
    </location>
</feature>
<dbReference type="InterPro" id="IPR002931">
    <property type="entry name" value="Transglutaminase-like"/>
</dbReference>
<keyword evidence="3" id="KW-1185">Reference proteome</keyword>
<dbReference type="InterPro" id="IPR038765">
    <property type="entry name" value="Papain-like_cys_pep_sf"/>
</dbReference>
<dbReference type="RefSeq" id="WP_168882186.1">
    <property type="nucleotide sequence ID" value="NZ_JABAIL010000003.1"/>
</dbReference>
<sequence length="242" mass="28414">MEQKLDLNPTFNHLLVASKILDFKAESLETLTEERGWRNLSDMEKIKEIYNFVKDEIAFGYNSSDDISASQVLKDGYGQCNTKANLFMALLRGVGIPNRIHGFTIHKALQKGAITGIWYKMSPAFILHSWVEVLFQNEWYNLEGLILDQKYLNALQNKFQDCKETFCGYGAYTDQFQSPQIEWNMNDTYIQKKGIHHDFGLYNTPDEFYKSHQQELGVIKRWIYRYFIRHLMNNNVDKIRKG</sequence>
<organism evidence="2 3">
    <name type="scientific">Flammeovirga agarivorans</name>
    <dbReference type="NCBI Taxonomy" id="2726742"/>
    <lineage>
        <taxon>Bacteria</taxon>
        <taxon>Pseudomonadati</taxon>
        <taxon>Bacteroidota</taxon>
        <taxon>Cytophagia</taxon>
        <taxon>Cytophagales</taxon>
        <taxon>Flammeovirgaceae</taxon>
        <taxon>Flammeovirga</taxon>
    </lineage>
</organism>
<dbReference type="SUPFAM" id="SSF54001">
    <property type="entry name" value="Cysteine proteinases"/>
    <property type="match status" value="1"/>
</dbReference>
<dbReference type="SMART" id="SM00460">
    <property type="entry name" value="TGc"/>
    <property type="match status" value="1"/>
</dbReference>
<dbReference type="PANTHER" id="PTHR33490:SF3">
    <property type="entry name" value="CONSERVED INTEGRAL MEMBRANE PROTEIN"/>
    <property type="match status" value="1"/>
</dbReference>
<dbReference type="PANTHER" id="PTHR33490">
    <property type="entry name" value="BLR5614 PROTEIN-RELATED"/>
    <property type="match status" value="1"/>
</dbReference>
<accession>A0A7X8SJT0</accession>
<evidence type="ECO:0000313" key="3">
    <source>
        <dbReference type="Proteomes" id="UP000585050"/>
    </source>
</evidence>
<dbReference type="AlphaFoldDB" id="A0A7X8SJT0"/>